<dbReference type="Proteomes" id="UP000321514">
    <property type="component" value="Unassembled WGS sequence"/>
</dbReference>
<dbReference type="AlphaFoldDB" id="A0A511SW03"/>
<sequence>MTDPGAGGAALEAAVALVAGVGALGVAGLFAGPAVADLGVGAGWEAVATALFALGPDALGLLWGLDDSTCLSVRAWGGLALGAQDASTGGCSLFVLDAVLAFGADALLA</sequence>
<protein>
    <submittedName>
        <fullName evidence="1">Uncharacterized protein</fullName>
    </submittedName>
</protein>
<organism evidence="1 2">
    <name type="scientific">Myxococcus fulvus</name>
    <dbReference type="NCBI Taxonomy" id="33"/>
    <lineage>
        <taxon>Bacteria</taxon>
        <taxon>Pseudomonadati</taxon>
        <taxon>Myxococcota</taxon>
        <taxon>Myxococcia</taxon>
        <taxon>Myxococcales</taxon>
        <taxon>Cystobacterineae</taxon>
        <taxon>Myxococcaceae</taxon>
        <taxon>Myxococcus</taxon>
    </lineage>
</organism>
<evidence type="ECO:0000313" key="1">
    <source>
        <dbReference type="EMBL" id="GEN05513.1"/>
    </source>
</evidence>
<reference evidence="1 2" key="1">
    <citation type="submission" date="2019-07" db="EMBL/GenBank/DDBJ databases">
        <title>Whole genome shotgun sequence of Myxococcus fulvus NBRC 100333.</title>
        <authorList>
            <person name="Hosoyama A."/>
            <person name="Uohara A."/>
            <person name="Ohji S."/>
            <person name="Ichikawa N."/>
        </authorList>
    </citation>
    <scope>NUCLEOTIDE SEQUENCE [LARGE SCALE GENOMIC DNA]</scope>
    <source>
        <strain evidence="1 2">NBRC 100333</strain>
    </source>
</reference>
<dbReference type="EMBL" id="BJXR01000009">
    <property type="protein sequence ID" value="GEN05513.1"/>
    <property type="molecule type" value="Genomic_DNA"/>
</dbReference>
<proteinExistence type="predicted"/>
<gene>
    <name evidence="1" type="ORF">MFU01_05500</name>
</gene>
<evidence type="ECO:0000313" key="2">
    <source>
        <dbReference type="Proteomes" id="UP000321514"/>
    </source>
</evidence>
<comment type="caution">
    <text evidence="1">The sequence shown here is derived from an EMBL/GenBank/DDBJ whole genome shotgun (WGS) entry which is preliminary data.</text>
</comment>
<name>A0A511SW03_MYXFU</name>
<accession>A0A511SW03</accession>